<evidence type="ECO:0000313" key="2">
    <source>
        <dbReference type="Proteomes" id="UP001148313"/>
    </source>
</evidence>
<dbReference type="InterPro" id="IPR056928">
    <property type="entry name" value="Gp77-like"/>
</dbReference>
<sequence length="95" mass="10157">MTGHQFIKQSGDALDYEISFERWLGSSDTITSATAIAETTGSDYPAVSDVSSDTQRVKFRMSGGTDGFQVVVNVAATISTGEVKTVPVTFLVRDC</sequence>
<protein>
    <recommendedName>
        <fullName evidence="3">Phage tail protein</fullName>
    </recommendedName>
</protein>
<evidence type="ECO:0008006" key="3">
    <source>
        <dbReference type="Google" id="ProtNLM"/>
    </source>
</evidence>
<dbReference type="Proteomes" id="UP001148313">
    <property type="component" value="Unassembled WGS sequence"/>
</dbReference>
<accession>A0ABT4VMQ7</accession>
<proteinExistence type="predicted"/>
<comment type="caution">
    <text evidence="1">The sequence shown here is derived from an EMBL/GenBank/DDBJ whole genome shotgun (WGS) entry which is preliminary data.</text>
</comment>
<reference evidence="1" key="1">
    <citation type="submission" date="2022-11" db="EMBL/GenBank/DDBJ databases">
        <title>Hoeflea poritis sp. nov., isolated from scleractinian coral Porites lutea.</title>
        <authorList>
            <person name="Zhang G."/>
            <person name="Wei Q."/>
            <person name="Cai L."/>
        </authorList>
    </citation>
    <scope>NUCLEOTIDE SEQUENCE</scope>
    <source>
        <strain evidence="1">E7-10</strain>
    </source>
</reference>
<evidence type="ECO:0000313" key="1">
    <source>
        <dbReference type="EMBL" id="MDA4845951.1"/>
    </source>
</evidence>
<dbReference type="EMBL" id="JAPJZH010000006">
    <property type="protein sequence ID" value="MDA4845951.1"/>
    <property type="molecule type" value="Genomic_DNA"/>
</dbReference>
<dbReference type="RefSeq" id="WP_271089659.1">
    <property type="nucleotide sequence ID" value="NZ_JAPJZH010000006.1"/>
</dbReference>
<dbReference type="Pfam" id="PF23148">
    <property type="entry name" value="Gp77"/>
    <property type="match status" value="1"/>
</dbReference>
<name>A0ABT4VMQ7_9HYPH</name>
<gene>
    <name evidence="1" type="ORF">OOZ53_11365</name>
</gene>
<organism evidence="1 2">
    <name type="scientific">Hoeflea poritis</name>
    <dbReference type="NCBI Taxonomy" id="2993659"/>
    <lineage>
        <taxon>Bacteria</taxon>
        <taxon>Pseudomonadati</taxon>
        <taxon>Pseudomonadota</taxon>
        <taxon>Alphaproteobacteria</taxon>
        <taxon>Hyphomicrobiales</taxon>
        <taxon>Rhizobiaceae</taxon>
        <taxon>Hoeflea</taxon>
    </lineage>
</organism>
<keyword evidence="2" id="KW-1185">Reference proteome</keyword>